<dbReference type="Pfam" id="PF19087">
    <property type="entry name" value="DUF5776"/>
    <property type="match status" value="2"/>
</dbReference>
<dbReference type="InterPro" id="IPR044081">
    <property type="entry name" value="DUF5776"/>
</dbReference>
<feature type="domain" description="MucBP" evidence="3">
    <location>
        <begin position="303"/>
        <end position="364"/>
    </location>
</feature>
<feature type="domain" description="DUF5776" evidence="4">
    <location>
        <begin position="452"/>
        <end position="518"/>
    </location>
</feature>
<feature type="domain" description="DUF5776" evidence="4">
    <location>
        <begin position="525"/>
        <end position="591"/>
    </location>
</feature>
<evidence type="ECO:0000313" key="6">
    <source>
        <dbReference type="Proteomes" id="UP001597195"/>
    </source>
</evidence>
<dbReference type="Proteomes" id="UP001597195">
    <property type="component" value="Unassembled WGS sequence"/>
</dbReference>
<dbReference type="EMBL" id="JBHTOM010000003">
    <property type="protein sequence ID" value="MFD1548544.1"/>
    <property type="molecule type" value="Genomic_DNA"/>
</dbReference>
<sequence length="595" mass="65269">MKTVLHRLTIAGLALILFTGVTVPTVVQADSSTDTTISSSTDDVKATVGIVDLPYSVIQESDGSISHEPWYPGSQTLTTEQMNSGTNFTNDFPNKYPGITSAPVDAGTIASLTFTPITLTSNKKLVDYLINSNFFADSSIDAQTATTEFSDYTALIAWIFKVSAEYKIGTPFPTIKADYETNMQDKAMNATKFMQLNATDNLYDGFFDTLAHFQELLDDLPDMKTSYHVNPSYTDSQLATLNPDASADLARKALNTPLSQLVTKNGDTYETNGLLVALRDTPAFYSFKPETDTTTTPSVTSHPVTIHYVDDQGNTLKPDKTLTGSLGDSYKAEPLTINGYKLIKTTGQESGTFTSSDQTITYTYGKMAADTVFKNSVIYATKKISLYSSPTFTNSARKTWYANKSRMNRPMFKVTGTAISQNGVKRYKVQDLNGKGTTGYVTANANYVAPLYYATKQNKITVINPKGLNAYANKALTGKRTNYKQGQVLKVTKIVNYDLTTRFVLSNGKYISANKKLVTAGKVVMPKRVQAKTAINRYDTANLTKKNKHIAKGTALKVTGWAYSNANNFRKGDILRYKVAGGYITANSKFINDIN</sequence>
<evidence type="ECO:0000256" key="2">
    <source>
        <dbReference type="SAM" id="SignalP"/>
    </source>
</evidence>
<dbReference type="InterPro" id="IPR009459">
    <property type="entry name" value="MucBP_dom"/>
</dbReference>
<feature type="chain" id="PRO_5045772480" evidence="2">
    <location>
        <begin position="30"/>
        <end position="595"/>
    </location>
</feature>
<feature type="signal peptide" evidence="2">
    <location>
        <begin position="1"/>
        <end position="29"/>
    </location>
</feature>
<gene>
    <name evidence="5" type="ORF">ACFQ5T_02470</name>
</gene>
<comment type="caution">
    <text evidence="5">The sequence shown here is derived from an EMBL/GenBank/DDBJ whole genome shotgun (WGS) entry which is preliminary data.</text>
</comment>
<proteinExistence type="predicted"/>
<keyword evidence="6" id="KW-1185">Reference proteome</keyword>
<evidence type="ECO:0000259" key="3">
    <source>
        <dbReference type="Pfam" id="PF06458"/>
    </source>
</evidence>
<evidence type="ECO:0000259" key="4">
    <source>
        <dbReference type="Pfam" id="PF19087"/>
    </source>
</evidence>
<name>A0ABW4H1I5_9LACO</name>
<dbReference type="Pfam" id="PF06458">
    <property type="entry name" value="MucBP"/>
    <property type="match status" value="1"/>
</dbReference>
<protein>
    <submittedName>
        <fullName evidence="5">DUF5776 domain-containing protein</fullName>
    </submittedName>
</protein>
<reference evidence="6" key="1">
    <citation type="journal article" date="2019" name="Int. J. Syst. Evol. Microbiol.">
        <title>The Global Catalogue of Microorganisms (GCM) 10K type strain sequencing project: providing services to taxonomists for standard genome sequencing and annotation.</title>
        <authorList>
            <consortium name="The Broad Institute Genomics Platform"/>
            <consortium name="The Broad Institute Genome Sequencing Center for Infectious Disease"/>
            <person name="Wu L."/>
            <person name="Ma J."/>
        </authorList>
    </citation>
    <scope>NUCLEOTIDE SEQUENCE [LARGE SCALE GENOMIC DNA]</scope>
    <source>
        <strain evidence="6">CCM 8906</strain>
    </source>
</reference>
<dbReference type="Gene3D" id="3.10.20.320">
    <property type="entry name" value="Putative peptidoglycan bound protein (lpxtg motif)"/>
    <property type="match status" value="1"/>
</dbReference>
<accession>A0ABW4H1I5</accession>
<organism evidence="5 6">
    <name type="scientific">Levilactobacillus fuyuanensis</name>
    <dbReference type="NCBI Taxonomy" id="2486022"/>
    <lineage>
        <taxon>Bacteria</taxon>
        <taxon>Bacillati</taxon>
        <taxon>Bacillota</taxon>
        <taxon>Bacilli</taxon>
        <taxon>Lactobacillales</taxon>
        <taxon>Lactobacillaceae</taxon>
        <taxon>Levilactobacillus</taxon>
    </lineage>
</organism>
<evidence type="ECO:0000313" key="5">
    <source>
        <dbReference type="EMBL" id="MFD1548544.1"/>
    </source>
</evidence>
<dbReference type="RefSeq" id="WP_125700177.1">
    <property type="nucleotide sequence ID" value="NZ_JBHTOM010000003.1"/>
</dbReference>
<evidence type="ECO:0000256" key="1">
    <source>
        <dbReference type="ARBA" id="ARBA00022737"/>
    </source>
</evidence>
<keyword evidence="2" id="KW-0732">Signal</keyword>
<keyword evidence="1" id="KW-0677">Repeat</keyword>